<dbReference type="InterPro" id="IPR050266">
    <property type="entry name" value="AB_hydrolase_sf"/>
</dbReference>
<dbReference type="InterPro" id="IPR029058">
    <property type="entry name" value="AB_hydrolase_fold"/>
</dbReference>
<dbReference type="PANTHER" id="PTHR43798">
    <property type="entry name" value="MONOACYLGLYCEROL LIPASE"/>
    <property type="match status" value="1"/>
</dbReference>
<name>A0A7X1F9Y8_9SPHN</name>
<feature type="domain" description="AB hydrolase-1" evidence="1">
    <location>
        <begin position="40"/>
        <end position="282"/>
    </location>
</feature>
<sequence length="295" mass="31403">MSALRWEVEGRDWPNRASSRFVDSGGLRWHVQVAGEGPAVVLLHGTGAASHSWRDVLPDLATTATVIAPDLPGHGFTRGRPRGGLTLPGMARALGELLGTLGVDGPALLVGHSAGAAIALQLAQDRDRGERVLGFNPALMPFPGLAARLFPSLAKLLFLNPLVPRMMAGMAGWPGEVERFLGRATGSTIAAEGLAAYRRLFTNPDHCAGAMEMMANWDLEAFGRVLPQIAAPVRLIHSDRDSAVPVDSVERAAALIPHARLDVWPGLGHLAHEERPDLAVAAIREQVDTARKEPA</sequence>
<dbReference type="RefSeq" id="WP_185684504.1">
    <property type="nucleotide sequence ID" value="NZ_JACLAU010000035.1"/>
</dbReference>
<dbReference type="Gene3D" id="3.40.50.1820">
    <property type="entry name" value="alpha/beta hydrolase"/>
    <property type="match status" value="1"/>
</dbReference>
<keyword evidence="3" id="KW-1185">Reference proteome</keyword>
<dbReference type="SUPFAM" id="SSF53474">
    <property type="entry name" value="alpha/beta-Hydrolases"/>
    <property type="match status" value="1"/>
</dbReference>
<evidence type="ECO:0000313" key="2">
    <source>
        <dbReference type="EMBL" id="MBC2653115.1"/>
    </source>
</evidence>
<dbReference type="Proteomes" id="UP000520156">
    <property type="component" value="Unassembled WGS sequence"/>
</dbReference>
<dbReference type="NCBIfam" id="TIGR03056">
    <property type="entry name" value="bchO_mg_che_rel"/>
    <property type="match status" value="1"/>
</dbReference>
<dbReference type="PANTHER" id="PTHR43798:SF33">
    <property type="entry name" value="HYDROLASE, PUTATIVE (AFU_ORTHOLOGUE AFUA_2G14860)-RELATED"/>
    <property type="match status" value="1"/>
</dbReference>
<gene>
    <name evidence="2" type="ORF">H7F49_15580</name>
</gene>
<proteinExistence type="predicted"/>
<reference evidence="2 3" key="1">
    <citation type="submission" date="2020-08" db="EMBL/GenBank/DDBJ databases">
        <title>The genome sequence of Novosphingobium flavum 4Y4.</title>
        <authorList>
            <person name="Liu Y."/>
        </authorList>
    </citation>
    <scope>NUCLEOTIDE SEQUENCE [LARGE SCALE GENOMIC DNA]</scope>
    <source>
        <strain evidence="2 3">4Y4</strain>
    </source>
</reference>
<protein>
    <submittedName>
        <fullName evidence="2">Alpha/beta fold hydrolase</fullName>
    </submittedName>
</protein>
<evidence type="ECO:0000313" key="3">
    <source>
        <dbReference type="Proteomes" id="UP000520156"/>
    </source>
</evidence>
<dbReference type="EMBL" id="JACLAU010000035">
    <property type="protein sequence ID" value="MBC2653115.1"/>
    <property type="molecule type" value="Genomic_DNA"/>
</dbReference>
<dbReference type="GO" id="GO:0016020">
    <property type="term" value="C:membrane"/>
    <property type="evidence" value="ECO:0007669"/>
    <property type="project" value="TreeGrafter"/>
</dbReference>
<dbReference type="InterPro" id="IPR000073">
    <property type="entry name" value="AB_hydrolase_1"/>
</dbReference>
<dbReference type="PRINTS" id="PR00111">
    <property type="entry name" value="ABHYDROLASE"/>
</dbReference>
<dbReference type="InterPro" id="IPR017497">
    <property type="entry name" value="BchO"/>
</dbReference>
<dbReference type="GO" id="GO:0016787">
    <property type="term" value="F:hydrolase activity"/>
    <property type="evidence" value="ECO:0007669"/>
    <property type="project" value="UniProtKB-KW"/>
</dbReference>
<dbReference type="AlphaFoldDB" id="A0A7X1F9Y8"/>
<dbReference type="Pfam" id="PF12697">
    <property type="entry name" value="Abhydrolase_6"/>
    <property type="match status" value="1"/>
</dbReference>
<evidence type="ECO:0000259" key="1">
    <source>
        <dbReference type="Pfam" id="PF12697"/>
    </source>
</evidence>
<organism evidence="2 3">
    <name type="scientific">Novosphingobium aerophilum</name>
    <dbReference type="NCBI Taxonomy" id="2839843"/>
    <lineage>
        <taxon>Bacteria</taxon>
        <taxon>Pseudomonadati</taxon>
        <taxon>Pseudomonadota</taxon>
        <taxon>Alphaproteobacteria</taxon>
        <taxon>Sphingomonadales</taxon>
        <taxon>Sphingomonadaceae</taxon>
        <taxon>Novosphingobium</taxon>
    </lineage>
</organism>
<comment type="caution">
    <text evidence="2">The sequence shown here is derived from an EMBL/GenBank/DDBJ whole genome shotgun (WGS) entry which is preliminary data.</text>
</comment>
<accession>A0A7X1F9Y8</accession>
<keyword evidence="2" id="KW-0378">Hydrolase</keyword>